<dbReference type="PROSITE" id="PS51272">
    <property type="entry name" value="SLH"/>
    <property type="match status" value="2"/>
</dbReference>
<feature type="chain" id="PRO_5012347194" description="SLH domain-containing protein" evidence="2">
    <location>
        <begin position="29"/>
        <end position="545"/>
    </location>
</feature>
<dbReference type="EMBL" id="MBTG01000007">
    <property type="protein sequence ID" value="OPH59436.1"/>
    <property type="molecule type" value="Genomic_DNA"/>
</dbReference>
<sequence length="545" mass="55839">MKKLTMIATAAMAFSLFASATLSHPASAATKTSADFTDLSTADAALKAKIDAMLTQGIFEGVSDSSFGINQNMTRAQFAKVATLIYDVKVDPSVKVSSFSDVHAEDAANGWAIPYIEAAKKAGLIDGVTDTTFEPGASVTAGQLDTLLLKGLGKKVSTTGSPWYADAVKQATDLGIHPTGKTGDQLAIRADLVQSSYTAQQAFDKLTLVSITKAAAGSDTKSVQVTFNRNVDTSKATLVLKNGSTVVPTKATWSTDAQAVTLTTDLALAAGDYTVTLGGLDASAIQTGTASFSVAAAPSDSGNTGNSGNSGNVSFVGSYTLADVLDSGLTDTATGTDGFIDKATAQDPTKSKLAKEVKIKVTSGGEEVAVPGIIQSIFSSDPSVVKVGLDSATHRGYILGNKAGTADISVMVQVGSGNAKQLHVTVTVKSDSVAAKKIKADNTTIEQSMNGAASTSFNAFNKMDLTITDNYDQTYEGAEVANYNFALGTAFTTNKIKGDAAKGDVGSVSVDPTGKVVVTGNVTSFELTAVTSSGQTATSFVTITP</sequence>
<evidence type="ECO:0000259" key="3">
    <source>
        <dbReference type="PROSITE" id="PS51272"/>
    </source>
</evidence>
<evidence type="ECO:0000256" key="2">
    <source>
        <dbReference type="SAM" id="SignalP"/>
    </source>
</evidence>
<reference evidence="5" key="1">
    <citation type="submission" date="2016-07" db="EMBL/GenBank/DDBJ databases">
        <authorList>
            <person name="Florea S."/>
            <person name="Webb J.S."/>
            <person name="Jaromczyk J."/>
            <person name="Schardl C.L."/>
        </authorList>
    </citation>
    <scope>NUCLEOTIDE SEQUENCE [LARGE SCALE GENOMIC DNA]</scope>
    <source>
        <strain evidence="5">CY1</strain>
    </source>
</reference>
<dbReference type="InterPro" id="IPR001119">
    <property type="entry name" value="SLH_dom"/>
</dbReference>
<dbReference type="AlphaFoldDB" id="A0A1V4HNL3"/>
<accession>A0A1V4HNL3</accession>
<keyword evidence="5" id="KW-1185">Reference proteome</keyword>
<organism evidence="4 5">
    <name type="scientific">Paenibacillus ferrarius</name>
    <dbReference type="NCBI Taxonomy" id="1469647"/>
    <lineage>
        <taxon>Bacteria</taxon>
        <taxon>Bacillati</taxon>
        <taxon>Bacillota</taxon>
        <taxon>Bacilli</taxon>
        <taxon>Bacillales</taxon>
        <taxon>Paenibacillaceae</taxon>
        <taxon>Paenibacillus</taxon>
    </lineage>
</organism>
<proteinExistence type="predicted"/>
<dbReference type="Pfam" id="PF00395">
    <property type="entry name" value="SLH"/>
    <property type="match status" value="2"/>
</dbReference>
<dbReference type="OrthoDB" id="1706086at2"/>
<comment type="caution">
    <text evidence="4">The sequence shown here is derived from an EMBL/GenBank/DDBJ whole genome shotgun (WGS) entry which is preliminary data.</text>
</comment>
<evidence type="ECO:0000313" key="5">
    <source>
        <dbReference type="Proteomes" id="UP000190626"/>
    </source>
</evidence>
<protein>
    <recommendedName>
        <fullName evidence="3">SLH domain-containing protein</fullName>
    </recommendedName>
</protein>
<dbReference type="RefSeq" id="WP_079411107.1">
    <property type="nucleotide sequence ID" value="NZ_MBTG01000007.1"/>
</dbReference>
<dbReference type="STRING" id="1469647.BC351_21270"/>
<dbReference type="Gene3D" id="2.60.40.1220">
    <property type="match status" value="1"/>
</dbReference>
<feature type="domain" description="SLH" evidence="3">
    <location>
        <begin position="96"/>
        <end position="162"/>
    </location>
</feature>
<evidence type="ECO:0000313" key="4">
    <source>
        <dbReference type="EMBL" id="OPH59436.1"/>
    </source>
</evidence>
<gene>
    <name evidence="4" type="ORF">BC351_21270</name>
</gene>
<dbReference type="Proteomes" id="UP000190626">
    <property type="component" value="Unassembled WGS sequence"/>
</dbReference>
<evidence type="ECO:0000256" key="1">
    <source>
        <dbReference type="ARBA" id="ARBA00022729"/>
    </source>
</evidence>
<dbReference type="InterPro" id="IPR014755">
    <property type="entry name" value="Cu-Rt/internalin_Ig-like"/>
</dbReference>
<keyword evidence="1 2" id="KW-0732">Signal</keyword>
<feature type="domain" description="SLH" evidence="3">
    <location>
        <begin position="33"/>
        <end position="95"/>
    </location>
</feature>
<feature type="signal peptide" evidence="2">
    <location>
        <begin position="1"/>
        <end position="28"/>
    </location>
</feature>
<name>A0A1V4HNL3_9BACL</name>